<proteinExistence type="predicted"/>
<dbReference type="AlphaFoldDB" id="A0LQW2"/>
<dbReference type="Pfam" id="PF24822">
    <property type="entry name" value="DUF7712"/>
    <property type="match status" value="1"/>
</dbReference>
<dbReference type="OrthoDB" id="5188112at2"/>
<dbReference type="eggNOG" id="ENOG50335F5">
    <property type="taxonomic scope" value="Bacteria"/>
</dbReference>
<protein>
    <recommendedName>
        <fullName evidence="1">DUF7712 domain-containing protein</fullName>
    </recommendedName>
</protein>
<dbReference type="InterPro" id="IPR056129">
    <property type="entry name" value="DUF7712"/>
</dbReference>
<dbReference type="KEGG" id="ace:Acel_0046"/>
<dbReference type="HOGENOM" id="CLU_1773344_0_0_11"/>
<sequence>MNWRWSLRARDGGMTGLEFASAVTGGGHYRVLVHAAPAQLAVEVRHLDDDQLVARSDADRDGEYSPMTLLTIADGRVRRDEVWPTPEFYGLPVILAGGEVGVLRYWEHAADHSWWRWLIEFSNHKGWPPDWRPPELPPDALRPAIS</sequence>
<keyword evidence="3" id="KW-1185">Reference proteome</keyword>
<evidence type="ECO:0000313" key="2">
    <source>
        <dbReference type="EMBL" id="ABK51822.1"/>
    </source>
</evidence>
<accession>A0LQW2</accession>
<feature type="domain" description="DUF7712" evidence="1">
    <location>
        <begin position="4"/>
        <end position="125"/>
    </location>
</feature>
<reference evidence="2 3" key="1">
    <citation type="journal article" date="2009" name="Genome Res.">
        <title>Complete genome of the cellulolytic thermophile Acidothermus cellulolyticus 11B provides insights into its ecophysiological and evolutionary adaptations.</title>
        <authorList>
            <person name="Barabote R.D."/>
            <person name="Xie G."/>
            <person name="Leu D.H."/>
            <person name="Normand P."/>
            <person name="Necsulea A."/>
            <person name="Daubin V."/>
            <person name="Medigue C."/>
            <person name="Adney W.S."/>
            <person name="Xu X.C."/>
            <person name="Lapidus A."/>
            <person name="Parales R.E."/>
            <person name="Detter C."/>
            <person name="Pujic P."/>
            <person name="Bruce D."/>
            <person name="Lavire C."/>
            <person name="Challacombe J.F."/>
            <person name="Brettin T.S."/>
            <person name="Berry A.M."/>
        </authorList>
    </citation>
    <scope>NUCLEOTIDE SEQUENCE [LARGE SCALE GENOMIC DNA]</scope>
    <source>
        <strain evidence="3">ATCC 43068 / DSM 8971 / 11B</strain>
    </source>
</reference>
<dbReference type="Proteomes" id="UP000008221">
    <property type="component" value="Chromosome"/>
</dbReference>
<dbReference type="EMBL" id="CP000481">
    <property type="protein sequence ID" value="ABK51822.1"/>
    <property type="molecule type" value="Genomic_DNA"/>
</dbReference>
<dbReference type="STRING" id="351607.Acel_0046"/>
<evidence type="ECO:0000313" key="3">
    <source>
        <dbReference type="Proteomes" id="UP000008221"/>
    </source>
</evidence>
<dbReference type="RefSeq" id="WP_011718886.1">
    <property type="nucleotide sequence ID" value="NC_008578.1"/>
</dbReference>
<evidence type="ECO:0000259" key="1">
    <source>
        <dbReference type="Pfam" id="PF24822"/>
    </source>
</evidence>
<name>A0LQW2_ACIC1</name>
<organism evidence="2 3">
    <name type="scientific">Acidothermus cellulolyticus (strain ATCC 43068 / DSM 8971 / 11B)</name>
    <dbReference type="NCBI Taxonomy" id="351607"/>
    <lineage>
        <taxon>Bacteria</taxon>
        <taxon>Bacillati</taxon>
        <taxon>Actinomycetota</taxon>
        <taxon>Actinomycetes</taxon>
        <taxon>Acidothermales</taxon>
        <taxon>Acidothermaceae</taxon>
        <taxon>Acidothermus</taxon>
    </lineage>
</organism>
<dbReference type="InParanoid" id="A0LQW2"/>
<gene>
    <name evidence="2" type="ordered locus">Acel_0046</name>
</gene>